<dbReference type="InterPro" id="IPR036265">
    <property type="entry name" value="HIT-like_sf"/>
</dbReference>
<dbReference type="GO" id="GO:0009117">
    <property type="term" value="P:nucleotide metabolic process"/>
    <property type="evidence" value="ECO:0007669"/>
    <property type="project" value="TreeGrafter"/>
</dbReference>
<dbReference type="GO" id="GO:0003824">
    <property type="term" value="F:catalytic activity"/>
    <property type="evidence" value="ECO:0007669"/>
    <property type="project" value="InterPro"/>
</dbReference>
<evidence type="ECO:0000313" key="2">
    <source>
        <dbReference type="EMBL" id="APG05953.1"/>
    </source>
</evidence>
<dbReference type="Proteomes" id="UP000182987">
    <property type="component" value="Chromosome"/>
</dbReference>
<gene>
    <name evidence="2" type="ORF">BJI69_19960</name>
</gene>
<accession>A0A0G9HD08</accession>
<dbReference type="PANTHER" id="PTHR46648">
    <property type="entry name" value="HIT FAMILY PROTEIN 1"/>
    <property type="match status" value="1"/>
</dbReference>
<dbReference type="InterPro" id="IPR001310">
    <property type="entry name" value="Histidine_triad_HIT"/>
</dbReference>
<dbReference type="Gene3D" id="3.30.428.10">
    <property type="entry name" value="HIT-like"/>
    <property type="match status" value="2"/>
</dbReference>
<evidence type="ECO:0000313" key="3">
    <source>
        <dbReference type="Proteomes" id="UP000182987"/>
    </source>
</evidence>
<reference evidence="3" key="1">
    <citation type="submission" date="2016-09" db="EMBL/GenBank/DDBJ databases">
        <authorList>
            <person name="Lysoe E."/>
        </authorList>
    </citation>
    <scope>NUCLEOTIDE SEQUENCE [LARGE SCALE GENOMIC DNA]</scope>
    <source>
        <strain evidence="3">LJ96T</strain>
    </source>
</reference>
<dbReference type="EMBL" id="CP017480">
    <property type="protein sequence ID" value="APG05953.1"/>
    <property type="molecule type" value="Genomic_DNA"/>
</dbReference>
<dbReference type="PATRIC" id="fig|1440763.5.peg.1633"/>
<proteinExistence type="predicted"/>
<sequence length="319" mass="35493">MPYDIPDRYPCPFCESVALRLTHVRLFENTQAIAEISDCERTKDGGAILVWPRQHTERVSQLTDAQVTGLAEMIFWASSSLLRAYGPVAFHTFCSAGAMVGQSEAHAHFQIQPRYDGREYSFAGAADLPIIPLAEREAMALRLRKRRAKPALASAELSGIRFRAASLPEPSPQSGIDPRLVVDETEGFIAYCHPQSRGPGAVVIVAKRAVSCFLEFDKNERAEFLKVIRNVAVLVEEVCDPDGLSIWWDTGEAANHAFDEFIAEVVPRFQAVPYVPEYREDRSQIGVACVDELVAFVLRCRAVRTREVGTRSQDLLVQA</sequence>
<dbReference type="KEGG" id="lrz:BJI69_19960"/>
<dbReference type="PROSITE" id="PS51084">
    <property type="entry name" value="HIT_2"/>
    <property type="match status" value="1"/>
</dbReference>
<keyword evidence="3" id="KW-1185">Reference proteome</keyword>
<dbReference type="SUPFAM" id="SSF54197">
    <property type="entry name" value="HIT-like"/>
    <property type="match status" value="2"/>
</dbReference>
<name>A0A0G9HD08_9GAMM</name>
<dbReference type="AlphaFoldDB" id="A0A0G9HD08"/>
<protein>
    <submittedName>
        <fullName evidence="2">Uncharacterized protein</fullName>
    </submittedName>
</protein>
<dbReference type="PANTHER" id="PTHR46648:SF1">
    <property type="entry name" value="ADENOSINE 5'-MONOPHOSPHORAMIDASE HNT1"/>
    <property type="match status" value="1"/>
</dbReference>
<dbReference type="InterPro" id="IPR011146">
    <property type="entry name" value="HIT-like"/>
</dbReference>
<organism evidence="2 3">
    <name type="scientific">Luteibacter rhizovicinus DSM 16549</name>
    <dbReference type="NCBI Taxonomy" id="1440763"/>
    <lineage>
        <taxon>Bacteria</taxon>
        <taxon>Pseudomonadati</taxon>
        <taxon>Pseudomonadota</taxon>
        <taxon>Gammaproteobacteria</taxon>
        <taxon>Lysobacterales</taxon>
        <taxon>Rhodanobacteraceae</taxon>
        <taxon>Luteibacter</taxon>
    </lineage>
</organism>
<evidence type="ECO:0000256" key="1">
    <source>
        <dbReference type="PROSITE-ProRule" id="PRU00464"/>
    </source>
</evidence>
<dbReference type="STRING" id="1440763.BJI69_19960"/>
<comment type="caution">
    <text evidence="1">Lacks conserved residue(s) required for the propagation of feature annotation.</text>
</comment>